<keyword evidence="3 7" id="KW-0645">Protease</keyword>
<evidence type="ECO:0000256" key="5">
    <source>
        <dbReference type="ARBA" id="ARBA00022801"/>
    </source>
</evidence>
<dbReference type="InterPro" id="IPR018200">
    <property type="entry name" value="USP_CS"/>
</dbReference>
<accession>A0AAQ3KMI4</accession>
<dbReference type="InterPro" id="IPR028889">
    <property type="entry name" value="USP"/>
</dbReference>
<dbReference type="InterPro" id="IPR001394">
    <property type="entry name" value="Peptidase_C19_UCH"/>
</dbReference>
<comment type="function">
    <text evidence="7">Recognizes and hydrolyzes the peptide bond at the C-terminal Gly of ubiquitin. Involved in the processing of poly-ubiquitin precursors as well as that of ubiquitinated proteins.</text>
</comment>
<dbReference type="InterPro" id="IPR057372">
    <property type="entry name" value="Ubiquitin_UBP8/5"/>
</dbReference>
<dbReference type="GO" id="GO:0016579">
    <property type="term" value="P:protein deubiquitination"/>
    <property type="evidence" value="ECO:0007669"/>
    <property type="project" value="InterPro"/>
</dbReference>
<keyword evidence="5 7" id="KW-0378">Hydrolase</keyword>
<dbReference type="Pfam" id="PF00443">
    <property type="entry name" value="UCH"/>
    <property type="match status" value="1"/>
</dbReference>
<dbReference type="Pfam" id="PF25242">
    <property type="entry name" value="Ubiquitin_UBP8"/>
    <property type="match status" value="1"/>
</dbReference>
<organism evidence="9 10">
    <name type="scientific">Canna indica</name>
    <name type="common">Indian-shot</name>
    <dbReference type="NCBI Taxonomy" id="4628"/>
    <lineage>
        <taxon>Eukaryota</taxon>
        <taxon>Viridiplantae</taxon>
        <taxon>Streptophyta</taxon>
        <taxon>Embryophyta</taxon>
        <taxon>Tracheophyta</taxon>
        <taxon>Spermatophyta</taxon>
        <taxon>Magnoliopsida</taxon>
        <taxon>Liliopsida</taxon>
        <taxon>Zingiberales</taxon>
        <taxon>Cannaceae</taxon>
        <taxon>Canna</taxon>
    </lineage>
</organism>
<evidence type="ECO:0000256" key="6">
    <source>
        <dbReference type="ARBA" id="ARBA00022807"/>
    </source>
</evidence>
<evidence type="ECO:0000256" key="2">
    <source>
        <dbReference type="ARBA" id="ARBA00009085"/>
    </source>
</evidence>
<comment type="similarity">
    <text evidence="2 7">Belongs to the peptidase C19 family.</text>
</comment>
<evidence type="ECO:0000256" key="1">
    <source>
        <dbReference type="ARBA" id="ARBA00000707"/>
    </source>
</evidence>
<dbReference type="AlphaFoldDB" id="A0AAQ3KMI4"/>
<sequence length="885" mass="99445">MKKGINPLDPSVFRRRLPMDDSTLAGGGAVYLVPFRWWLKAKESVLQAVTDAPQGIPYAVAPAATSSTAIDSDLALELCRDGGDNSSRDAAEDEGVSSRCYALIRSDMWSMAIRWHYEASQKKENCGTSYISEDASDDVYPVMLRISAVQETSVVTVKICMKDNSNENFLRASKLFANDSKGVYIWDFSGQIDLVIMNEWNRMCLDGQRQSTSEILLEIQVYASSESVAFGHGSINDSPVVKKSKIVESSYGGGLLMSNGSIESMDFDVQSSGSITRFSSLGLTGLENLGNTCFMNSAIQCLAHTPKLVRYFLGHFSKEINHQNPLGLDGELALAFGQLLRKLWAPGQTSIAPHVFKAKLASFAPQFYGFSQHDCQELLAFLLDGLHEDLNRIKHKPYIEVRDASGRPDEEVADEYWTNHLARNDSIIVDISHGQYRSTLVCPVCNKLSVTFDPFIYLSLPLPSTTIRTMTITVFSTDGFTKPSSYTVNVPKSGNCNDLIQALSIACSLRQDETLLVAEVYFNLVIRFLEDPSDSLTLIRDGDQLAAYRLSKDLEERPLIVFMHQNMEEHHYNSTTDKPSKAFGVPLITRLPNVSTGSTVFDLFLKLINPFLIPKVSSLDAYQDTSNSAKEIAKIDIDSDIPELEGTDCVTKEGDYLDNGFQFYLTDENGQVISKIAMDESISLTGFPMKLYVLVCWHEKQMAQYDICLLNTLPEVYKFGLFAKRPHESVSLYSCLEAFLKEEPLGPEDMWYCPNCKKHQQACKKLDLWRLPDIIIVHLKRFSFSRFFNNKLEMFVDFPIHDLDLSRYLACKSKEPSKYRLYAVSNHYGNMGGGHYTAYIYHEVDGCWYDFDDGYVHPIAEDTVKSSAAYVLFYQRVRDSSSLDA</sequence>
<proteinExistence type="inferred from homology"/>
<dbReference type="InterPro" id="IPR038765">
    <property type="entry name" value="Papain-like_cys_pep_sf"/>
</dbReference>
<gene>
    <name evidence="9" type="ORF">Cni_G19653</name>
</gene>
<protein>
    <recommendedName>
        <fullName evidence="7">Ubiquitin carboxyl-terminal hydrolase</fullName>
        <ecNumber evidence="7">3.4.19.12</ecNumber>
    </recommendedName>
</protein>
<dbReference type="PANTHER" id="PTHR21646">
    <property type="entry name" value="UBIQUITIN CARBOXYL-TERMINAL HYDROLASE"/>
    <property type="match status" value="1"/>
</dbReference>
<comment type="catalytic activity">
    <reaction evidence="1 7">
        <text>Thiol-dependent hydrolysis of ester, thioester, amide, peptide and isopeptide bonds formed by the C-terminal Gly of ubiquitin (a 76-residue protein attached to proteins as an intracellular targeting signal).</text>
        <dbReference type="EC" id="3.4.19.12"/>
    </reaction>
</comment>
<dbReference type="PROSITE" id="PS00972">
    <property type="entry name" value="USP_1"/>
    <property type="match status" value="1"/>
</dbReference>
<dbReference type="PROSITE" id="PS00973">
    <property type="entry name" value="USP_2"/>
    <property type="match status" value="1"/>
</dbReference>
<dbReference type="InterPro" id="IPR050185">
    <property type="entry name" value="Ub_carboxyl-term_hydrolase"/>
</dbReference>
<evidence type="ECO:0000256" key="3">
    <source>
        <dbReference type="ARBA" id="ARBA00022670"/>
    </source>
</evidence>
<name>A0AAQ3KMI4_9LILI</name>
<dbReference type="Proteomes" id="UP001327560">
    <property type="component" value="Chromosome 6"/>
</dbReference>
<dbReference type="Gene3D" id="3.90.70.10">
    <property type="entry name" value="Cysteine proteinases"/>
    <property type="match status" value="2"/>
</dbReference>
<keyword evidence="4 7" id="KW-0833">Ubl conjugation pathway</keyword>
<keyword evidence="10" id="KW-1185">Reference proteome</keyword>
<dbReference type="GO" id="GO:0004843">
    <property type="term" value="F:cysteine-type deubiquitinase activity"/>
    <property type="evidence" value="ECO:0007669"/>
    <property type="project" value="UniProtKB-UniRule"/>
</dbReference>
<feature type="domain" description="USP" evidence="8">
    <location>
        <begin position="284"/>
        <end position="877"/>
    </location>
</feature>
<dbReference type="GO" id="GO:0006508">
    <property type="term" value="P:proteolysis"/>
    <property type="evidence" value="ECO:0007669"/>
    <property type="project" value="UniProtKB-KW"/>
</dbReference>
<dbReference type="EMBL" id="CP136895">
    <property type="protein sequence ID" value="WOL10894.1"/>
    <property type="molecule type" value="Genomic_DNA"/>
</dbReference>
<evidence type="ECO:0000256" key="4">
    <source>
        <dbReference type="ARBA" id="ARBA00022786"/>
    </source>
</evidence>
<evidence type="ECO:0000259" key="8">
    <source>
        <dbReference type="PROSITE" id="PS50235"/>
    </source>
</evidence>
<dbReference type="CDD" id="cd02674">
    <property type="entry name" value="Peptidase_C19R"/>
    <property type="match status" value="1"/>
</dbReference>
<evidence type="ECO:0000313" key="9">
    <source>
        <dbReference type="EMBL" id="WOL10894.1"/>
    </source>
</evidence>
<evidence type="ECO:0000256" key="7">
    <source>
        <dbReference type="RuleBase" id="RU366025"/>
    </source>
</evidence>
<dbReference type="PANTHER" id="PTHR21646:SF24">
    <property type="entry name" value="UBIQUITIN CARBOXYL-TERMINAL HYDROLASE"/>
    <property type="match status" value="1"/>
</dbReference>
<dbReference type="EC" id="3.4.19.12" evidence="7"/>
<dbReference type="PROSITE" id="PS50235">
    <property type="entry name" value="USP_3"/>
    <property type="match status" value="1"/>
</dbReference>
<keyword evidence="6 7" id="KW-0788">Thiol protease</keyword>
<reference evidence="9 10" key="1">
    <citation type="submission" date="2023-10" db="EMBL/GenBank/DDBJ databases">
        <title>Chromosome-scale genome assembly provides insights into flower coloration mechanisms of Canna indica.</title>
        <authorList>
            <person name="Li C."/>
        </authorList>
    </citation>
    <scope>NUCLEOTIDE SEQUENCE [LARGE SCALE GENOMIC DNA]</scope>
    <source>
        <tissue evidence="9">Flower</tissue>
    </source>
</reference>
<dbReference type="SUPFAM" id="SSF54001">
    <property type="entry name" value="Cysteine proteinases"/>
    <property type="match status" value="1"/>
</dbReference>
<evidence type="ECO:0000313" key="10">
    <source>
        <dbReference type="Proteomes" id="UP001327560"/>
    </source>
</evidence>